<dbReference type="InterPro" id="IPR027417">
    <property type="entry name" value="P-loop_NTPase"/>
</dbReference>
<dbReference type="PROSITE" id="PS50045">
    <property type="entry name" value="SIGMA54_INTERACT_4"/>
    <property type="match status" value="1"/>
</dbReference>
<feature type="domain" description="Response regulatory" evidence="8">
    <location>
        <begin position="9"/>
        <end position="123"/>
    </location>
</feature>
<protein>
    <submittedName>
        <fullName evidence="9">Sigma-54-dependent Fis family transcriptional regulator</fullName>
    </submittedName>
</protein>
<evidence type="ECO:0000259" key="7">
    <source>
        <dbReference type="PROSITE" id="PS50045"/>
    </source>
</evidence>
<dbReference type="GO" id="GO:0003677">
    <property type="term" value="F:DNA binding"/>
    <property type="evidence" value="ECO:0007669"/>
    <property type="project" value="UniProtKB-KW"/>
</dbReference>
<dbReference type="InterPro" id="IPR001789">
    <property type="entry name" value="Sig_transdc_resp-reg_receiver"/>
</dbReference>
<dbReference type="PANTHER" id="PTHR32071">
    <property type="entry name" value="TRANSCRIPTIONAL REGULATORY PROTEIN"/>
    <property type="match status" value="1"/>
</dbReference>
<dbReference type="FunFam" id="3.40.50.300:FF:000006">
    <property type="entry name" value="DNA-binding transcriptional regulator NtrC"/>
    <property type="match status" value="1"/>
</dbReference>
<keyword evidence="5" id="KW-0804">Transcription</keyword>
<dbReference type="InterPro" id="IPR025662">
    <property type="entry name" value="Sigma_54_int_dom_ATP-bd_1"/>
</dbReference>
<keyword evidence="3" id="KW-0805">Transcription regulation</keyword>
<dbReference type="GO" id="GO:0005524">
    <property type="term" value="F:ATP binding"/>
    <property type="evidence" value="ECO:0007669"/>
    <property type="project" value="UniProtKB-KW"/>
</dbReference>
<dbReference type="Proteomes" id="UP000676169">
    <property type="component" value="Chromosome"/>
</dbReference>
<feature type="domain" description="Sigma-54 factor interaction" evidence="7">
    <location>
        <begin position="148"/>
        <end position="377"/>
    </location>
</feature>
<dbReference type="InterPro" id="IPR025944">
    <property type="entry name" value="Sigma_54_int_dom_CS"/>
</dbReference>
<organism evidence="9 10">
    <name type="scientific">Luteolibacter ambystomatis</name>
    <dbReference type="NCBI Taxonomy" id="2824561"/>
    <lineage>
        <taxon>Bacteria</taxon>
        <taxon>Pseudomonadati</taxon>
        <taxon>Verrucomicrobiota</taxon>
        <taxon>Verrucomicrobiia</taxon>
        <taxon>Verrucomicrobiales</taxon>
        <taxon>Verrucomicrobiaceae</taxon>
        <taxon>Luteolibacter</taxon>
    </lineage>
</organism>
<evidence type="ECO:0000313" key="9">
    <source>
        <dbReference type="EMBL" id="QUE52000.1"/>
    </source>
</evidence>
<dbReference type="CDD" id="cd00156">
    <property type="entry name" value="REC"/>
    <property type="match status" value="1"/>
</dbReference>
<evidence type="ECO:0000256" key="6">
    <source>
        <dbReference type="PROSITE-ProRule" id="PRU00169"/>
    </source>
</evidence>
<dbReference type="GO" id="GO:0006355">
    <property type="term" value="P:regulation of DNA-templated transcription"/>
    <property type="evidence" value="ECO:0007669"/>
    <property type="project" value="InterPro"/>
</dbReference>
<evidence type="ECO:0000313" key="10">
    <source>
        <dbReference type="Proteomes" id="UP000676169"/>
    </source>
</evidence>
<evidence type="ECO:0000256" key="3">
    <source>
        <dbReference type="ARBA" id="ARBA00023015"/>
    </source>
</evidence>
<dbReference type="Pfam" id="PF00158">
    <property type="entry name" value="Sigma54_activat"/>
    <property type="match status" value="1"/>
</dbReference>
<gene>
    <name evidence="9" type="ORF">KBB96_03715</name>
</gene>
<keyword evidence="10" id="KW-1185">Reference proteome</keyword>
<dbReference type="SMART" id="SM00448">
    <property type="entry name" value="REC"/>
    <property type="match status" value="1"/>
</dbReference>
<keyword evidence="1" id="KW-0547">Nucleotide-binding</keyword>
<dbReference type="InterPro" id="IPR058031">
    <property type="entry name" value="AAA_lid_NorR"/>
</dbReference>
<reference evidence="9" key="1">
    <citation type="submission" date="2021-04" db="EMBL/GenBank/DDBJ databases">
        <title>Luteolibacter sp. 32A isolated from the skin of an Anderson's salamander (Ambystoma andersonii).</title>
        <authorList>
            <person name="Spergser J."/>
            <person name="Busse H.-J."/>
        </authorList>
    </citation>
    <scope>NUCLEOTIDE SEQUENCE</scope>
    <source>
        <strain evidence="9">32A</strain>
    </source>
</reference>
<dbReference type="PROSITE" id="PS50110">
    <property type="entry name" value="RESPONSE_REGULATORY"/>
    <property type="match status" value="1"/>
</dbReference>
<dbReference type="CDD" id="cd00009">
    <property type="entry name" value="AAA"/>
    <property type="match status" value="1"/>
</dbReference>
<dbReference type="Gene3D" id="1.10.8.60">
    <property type="match status" value="1"/>
</dbReference>
<dbReference type="GO" id="GO:0000160">
    <property type="term" value="P:phosphorelay signal transduction system"/>
    <property type="evidence" value="ECO:0007669"/>
    <property type="project" value="InterPro"/>
</dbReference>
<dbReference type="PROSITE" id="PS00676">
    <property type="entry name" value="SIGMA54_INTERACT_2"/>
    <property type="match status" value="1"/>
</dbReference>
<dbReference type="InterPro" id="IPR003593">
    <property type="entry name" value="AAA+_ATPase"/>
</dbReference>
<dbReference type="PROSITE" id="PS00675">
    <property type="entry name" value="SIGMA54_INTERACT_1"/>
    <property type="match status" value="1"/>
</dbReference>
<keyword evidence="2" id="KW-0067">ATP-binding</keyword>
<name>A0A975PFN9_9BACT</name>
<dbReference type="SMART" id="SM00382">
    <property type="entry name" value="AAA"/>
    <property type="match status" value="1"/>
</dbReference>
<dbReference type="SUPFAM" id="SSF52540">
    <property type="entry name" value="P-loop containing nucleoside triphosphate hydrolases"/>
    <property type="match status" value="1"/>
</dbReference>
<dbReference type="EMBL" id="CP073100">
    <property type="protein sequence ID" value="QUE52000.1"/>
    <property type="molecule type" value="Genomic_DNA"/>
</dbReference>
<proteinExistence type="predicted"/>
<keyword evidence="4" id="KW-0238">DNA-binding</keyword>
<dbReference type="Gene3D" id="3.40.50.2300">
    <property type="match status" value="1"/>
</dbReference>
<dbReference type="InterPro" id="IPR011006">
    <property type="entry name" value="CheY-like_superfamily"/>
</dbReference>
<sequence>MADSPTEETLLLVDPDHDFLDWATKHLSARNLRILRCDNAQNAAKVVEKTAVDVVIAAIALEPFDGLELLTQIRQISPHTLVVLTAGFPTTGQVIEATQRGAHDVLRKEALPFELRPVVESALQTLEDRRSAEEPVAELPTVDGRVKIIGVSRALQDVFKMVGRVARSDAPVLISGESGTGKELVAKAIHEYSPRRTKELITINCGAIPENLLESELFGHEKGSFTGAIAKREGRFEQADGGTLFLDEIGDMPLSIQVKLLRVLQDGSFSRVGSNETLKTDVRVVAATHKDLVAEVAAGRFREDLYYRLNVVELRIPPLRERREDIPLLAEFFLQKITRKNGMARIRLTAEAVAALQLHNWPGNVRELENTIARACALSSSSILLPADIPLAAAPSAMRNTVAESMDRLLNAAPTGTNLIDWVSREMAGRVLERANGDLKEASIELGVTASELRQLLARES</sequence>
<dbReference type="InterPro" id="IPR025943">
    <property type="entry name" value="Sigma_54_int_dom_ATP-bd_2"/>
</dbReference>
<dbReference type="PROSITE" id="PS00688">
    <property type="entry name" value="SIGMA54_INTERACT_3"/>
    <property type="match status" value="1"/>
</dbReference>
<evidence type="ECO:0000259" key="8">
    <source>
        <dbReference type="PROSITE" id="PS50110"/>
    </source>
</evidence>
<dbReference type="RefSeq" id="WP_211632419.1">
    <property type="nucleotide sequence ID" value="NZ_CP073100.1"/>
</dbReference>
<evidence type="ECO:0000256" key="5">
    <source>
        <dbReference type="ARBA" id="ARBA00023163"/>
    </source>
</evidence>
<dbReference type="KEGG" id="lamb:KBB96_03715"/>
<evidence type="ECO:0000256" key="2">
    <source>
        <dbReference type="ARBA" id="ARBA00022840"/>
    </source>
</evidence>
<dbReference type="SUPFAM" id="SSF52172">
    <property type="entry name" value="CheY-like"/>
    <property type="match status" value="1"/>
</dbReference>
<dbReference type="InterPro" id="IPR002078">
    <property type="entry name" value="Sigma_54_int"/>
</dbReference>
<evidence type="ECO:0000256" key="4">
    <source>
        <dbReference type="ARBA" id="ARBA00023125"/>
    </source>
</evidence>
<evidence type="ECO:0000256" key="1">
    <source>
        <dbReference type="ARBA" id="ARBA00022741"/>
    </source>
</evidence>
<dbReference type="Pfam" id="PF00072">
    <property type="entry name" value="Response_reg"/>
    <property type="match status" value="1"/>
</dbReference>
<dbReference type="Gene3D" id="3.40.50.300">
    <property type="entry name" value="P-loop containing nucleotide triphosphate hydrolases"/>
    <property type="match status" value="1"/>
</dbReference>
<accession>A0A975PFN9</accession>
<dbReference type="AlphaFoldDB" id="A0A975PFN9"/>
<dbReference type="Pfam" id="PF25601">
    <property type="entry name" value="AAA_lid_14"/>
    <property type="match status" value="1"/>
</dbReference>
<comment type="caution">
    <text evidence="6">Lacks conserved residue(s) required for the propagation of feature annotation.</text>
</comment>